<dbReference type="InterPro" id="IPR002885">
    <property type="entry name" value="PPR_rpt"/>
</dbReference>
<dbReference type="PANTHER" id="PTHR47874:SF1">
    <property type="entry name" value="OS05G0407900 PROTEIN"/>
    <property type="match status" value="1"/>
</dbReference>
<evidence type="ECO:0008006" key="6">
    <source>
        <dbReference type="Google" id="ProtNLM"/>
    </source>
</evidence>
<dbReference type="PANTHER" id="PTHR47874">
    <property type="entry name" value="EXPRESSED PROTEIN"/>
    <property type="match status" value="1"/>
</dbReference>
<dbReference type="GO" id="GO:0003729">
    <property type="term" value="F:mRNA binding"/>
    <property type="evidence" value="ECO:0007669"/>
    <property type="project" value="InterPro"/>
</dbReference>
<evidence type="ECO:0000313" key="4">
    <source>
        <dbReference type="EMBL" id="CAL1362137.1"/>
    </source>
</evidence>
<feature type="repeat" description="PPR" evidence="3">
    <location>
        <begin position="258"/>
        <end position="292"/>
    </location>
</feature>
<evidence type="ECO:0000256" key="2">
    <source>
        <dbReference type="ARBA" id="ARBA00022737"/>
    </source>
</evidence>
<dbReference type="InterPro" id="IPR011990">
    <property type="entry name" value="TPR-like_helical_dom_sf"/>
</dbReference>
<dbReference type="Pfam" id="PF13041">
    <property type="entry name" value="PPR_2"/>
    <property type="match status" value="2"/>
</dbReference>
<dbReference type="AlphaFoldDB" id="A0AAV2D1I8"/>
<dbReference type="Gene3D" id="1.25.40.10">
    <property type="entry name" value="Tetratricopeptide repeat domain"/>
    <property type="match status" value="2"/>
</dbReference>
<protein>
    <recommendedName>
        <fullName evidence="6">Pentatricopeptide repeat-containing protein</fullName>
    </recommendedName>
</protein>
<proteinExistence type="inferred from homology"/>
<evidence type="ECO:0000256" key="3">
    <source>
        <dbReference type="PROSITE-ProRule" id="PRU00708"/>
    </source>
</evidence>
<dbReference type="InterPro" id="IPR044179">
    <property type="entry name" value="PPR5-like"/>
</dbReference>
<dbReference type="PROSITE" id="PS51375">
    <property type="entry name" value="PPR"/>
    <property type="match status" value="2"/>
</dbReference>
<name>A0AAV2D1I8_9ROSI</name>
<dbReference type="NCBIfam" id="TIGR00756">
    <property type="entry name" value="PPR"/>
    <property type="match status" value="2"/>
</dbReference>
<feature type="repeat" description="PPR" evidence="3">
    <location>
        <begin position="223"/>
        <end position="257"/>
    </location>
</feature>
<sequence length="511" mass="58282">MKRFFKISESEQLLSLHHKSLAQPTSALTPYSLAFTKSPAYPSGRNTDGPSAGTSRSVYELFIDKFSLAVDNRGRQILEEKVSRLADTLVQHADDFDKVVGVLEESGRSLLRRYNDGSAFLELLKILGRSSPQFALEVFNWRRENADWGIPLTSEEYARAIALAGRVKDVLLAAELFYEASNSRIRTTAIYNALMSVYMINGLADKCQLLFGELKREPNCAPSVVTYNILISVYGRLLLVDKMEAALQEAKDLNLAPNVSTYNNLIAGYLTAWRWDSMEKIYQRMKSDSIQPDVQTWLLMLRGYAHSGKLELMERTYELVRDHVDFKERPLISAMICAYCKSSVPDKLSRIEALVSLIPKEEYRPWLNVLLIKVYAREGCLERMEKSINEAFERQTIVTATGVMRAITGGYFKYDAVDRLANFIKRAETAGWRMCRTLFHGKMVLYGSENRLKEMENVLSEMDNVNLDCTKKTFYILYRSYSLWDQRDLAKKIIGLLYKRGHGIPADASLS</sequence>
<evidence type="ECO:0000256" key="1">
    <source>
        <dbReference type="ARBA" id="ARBA00007626"/>
    </source>
</evidence>
<dbReference type="EMBL" id="OZ034814">
    <property type="protein sequence ID" value="CAL1362137.1"/>
    <property type="molecule type" value="Genomic_DNA"/>
</dbReference>
<keyword evidence="5" id="KW-1185">Reference proteome</keyword>
<comment type="similarity">
    <text evidence="1">Belongs to the PPR family. P subfamily.</text>
</comment>
<evidence type="ECO:0000313" key="5">
    <source>
        <dbReference type="Proteomes" id="UP001497516"/>
    </source>
</evidence>
<keyword evidence="2" id="KW-0677">Repeat</keyword>
<reference evidence="4 5" key="1">
    <citation type="submission" date="2024-04" db="EMBL/GenBank/DDBJ databases">
        <authorList>
            <person name="Fracassetti M."/>
        </authorList>
    </citation>
    <scope>NUCLEOTIDE SEQUENCE [LARGE SCALE GENOMIC DNA]</scope>
</reference>
<organism evidence="4 5">
    <name type="scientific">Linum trigynum</name>
    <dbReference type="NCBI Taxonomy" id="586398"/>
    <lineage>
        <taxon>Eukaryota</taxon>
        <taxon>Viridiplantae</taxon>
        <taxon>Streptophyta</taxon>
        <taxon>Embryophyta</taxon>
        <taxon>Tracheophyta</taxon>
        <taxon>Spermatophyta</taxon>
        <taxon>Magnoliopsida</taxon>
        <taxon>eudicotyledons</taxon>
        <taxon>Gunneridae</taxon>
        <taxon>Pentapetalae</taxon>
        <taxon>rosids</taxon>
        <taxon>fabids</taxon>
        <taxon>Malpighiales</taxon>
        <taxon>Linaceae</taxon>
        <taxon>Linum</taxon>
    </lineage>
</organism>
<accession>A0AAV2D1I8</accession>
<gene>
    <name evidence="4" type="ORF">LTRI10_LOCUS9320</name>
</gene>
<dbReference type="Proteomes" id="UP001497516">
    <property type="component" value="Chromosome 10"/>
</dbReference>